<proteinExistence type="predicted"/>
<dbReference type="Proteomes" id="UP001180754">
    <property type="component" value="Unassembled WGS sequence"/>
</dbReference>
<evidence type="ECO:0000256" key="2">
    <source>
        <dbReference type="ARBA" id="ARBA00022475"/>
    </source>
</evidence>
<evidence type="ECO:0000313" key="7">
    <source>
        <dbReference type="Proteomes" id="UP001180754"/>
    </source>
</evidence>
<dbReference type="SUPFAM" id="SSF103473">
    <property type="entry name" value="MFS general substrate transporter"/>
    <property type="match status" value="1"/>
</dbReference>
<keyword evidence="2" id="KW-1003">Cell membrane</keyword>
<evidence type="ECO:0000256" key="4">
    <source>
        <dbReference type="ARBA" id="ARBA00022989"/>
    </source>
</evidence>
<dbReference type="EMBL" id="JAVRFD010000033">
    <property type="protein sequence ID" value="MDT0549329.1"/>
    <property type="molecule type" value="Genomic_DNA"/>
</dbReference>
<keyword evidence="7" id="KW-1185">Reference proteome</keyword>
<dbReference type="InterPro" id="IPR036259">
    <property type="entry name" value="MFS_trans_sf"/>
</dbReference>
<dbReference type="PANTHER" id="PTHR42688:SF1">
    <property type="entry name" value="BLR5212 PROTEIN"/>
    <property type="match status" value="1"/>
</dbReference>
<dbReference type="PANTHER" id="PTHR42688">
    <property type="entry name" value="CONSERVED PROTEIN"/>
    <property type="match status" value="1"/>
</dbReference>
<name>A0ABU2XV42_9ACTN</name>
<evidence type="ECO:0000256" key="1">
    <source>
        <dbReference type="ARBA" id="ARBA00004651"/>
    </source>
</evidence>
<evidence type="ECO:0000256" key="3">
    <source>
        <dbReference type="ARBA" id="ARBA00022692"/>
    </source>
</evidence>
<comment type="caution">
    <text evidence="6">The sequence shown here is derived from an EMBL/GenBank/DDBJ whole genome shotgun (WGS) entry which is preliminary data.</text>
</comment>
<sequence length="48" mass="4976">MGASAAVVGVVTDAGEAAALRLRLIFGPLADRTGRFWTLTITGERLSS</sequence>
<protein>
    <submittedName>
        <fullName evidence="6">Uncharacterized protein</fullName>
    </submittedName>
</protein>
<accession>A0ABU2XV42</accession>
<evidence type="ECO:0000313" key="6">
    <source>
        <dbReference type="EMBL" id="MDT0549329.1"/>
    </source>
</evidence>
<gene>
    <name evidence="6" type="ORF">RND15_42665</name>
</gene>
<keyword evidence="4" id="KW-1133">Transmembrane helix</keyword>
<reference evidence="6" key="1">
    <citation type="submission" date="2024-05" db="EMBL/GenBank/DDBJ databases">
        <title>30 novel species of actinomycetes from the DSMZ collection.</title>
        <authorList>
            <person name="Nouioui I."/>
        </authorList>
    </citation>
    <scope>NUCLEOTIDE SEQUENCE</scope>
    <source>
        <strain evidence="6">DSM 41529</strain>
    </source>
</reference>
<organism evidence="6 7">
    <name type="scientific">Streptomyces lonegramiae</name>
    <dbReference type="NCBI Taxonomy" id="3075524"/>
    <lineage>
        <taxon>Bacteria</taxon>
        <taxon>Bacillati</taxon>
        <taxon>Actinomycetota</taxon>
        <taxon>Actinomycetes</taxon>
        <taxon>Kitasatosporales</taxon>
        <taxon>Streptomycetaceae</taxon>
        <taxon>Streptomyces</taxon>
    </lineage>
</organism>
<keyword evidence="5" id="KW-0472">Membrane</keyword>
<evidence type="ECO:0000256" key="5">
    <source>
        <dbReference type="ARBA" id="ARBA00023136"/>
    </source>
</evidence>
<keyword evidence="3" id="KW-0812">Transmembrane</keyword>
<dbReference type="InterPro" id="IPR052425">
    <property type="entry name" value="Uncharacterized_MFS-type"/>
</dbReference>
<comment type="subcellular location">
    <subcellularLocation>
        <location evidence="1">Cell membrane</location>
        <topology evidence="1">Multi-pass membrane protein</topology>
    </subcellularLocation>
</comment>
<dbReference type="RefSeq" id="WP_311729893.1">
    <property type="nucleotide sequence ID" value="NZ_JAVRFD010000033.1"/>
</dbReference>